<organism evidence="2 3">
    <name type="scientific">Anaerostipes hadrus</name>
    <dbReference type="NCBI Taxonomy" id="649756"/>
    <lineage>
        <taxon>Bacteria</taxon>
        <taxon>Bacillati</taxon>
        <taxon>Bacillota</taxon>
        <taxon>Clostridia</taxon>
        <taxon>Lachnospirales</taxon>
        <taxon>Lachnospiraceae</taxon>
        <taxon>Anaerostipes</taxon>
    </lineage>
</organism>
<evidence type="ECO:0000313" key="2">
    <source>
        <dbReference type="EMBL" id="WMD17446.1"/>
    </source>
</evidence>
<feature type="region of interest" description="Disordered" evidence="1">
    <location>
        <begin position="157"/>
        <end position="187"/>
    </location>
</feature>
<name>A0AAQ3PYQ8_ANAHA</name>
<sequence>MWENTVITNAGIELLKNALSGGTITVTAIKSGAGKVDVSALKSQTAVSSIKQSGTVQGVTKTNETIKIGVLFSNAGLSVGYSMTQLGIYAKGSTGSEVLFAISQSITGKEVPAESAMPSWSLVHNFYIKLNNDVTMTATVDPEGYVTFETMQTALNTHTGNKSNPHSVTKSQVGLGNVPNVATNDQTPTYSDTTTLVTLSSGEKISIAFAKIKFAITTLINHLANKSNPHGVTKSQVGLGNVENKSSATIRGELTKGNVTTALGYTPPTQDTNTWRGIQNNLTSDATDQSLSAAQGKNLNISLTRHTGNKTNPHGVTKSQIGLGNVENKSSATIRSEITDANVATALGFTPANQTDMTNAQNAITQLNSDMQSLIYAKYAYPILDIANGSQITQTYSYKDLGINESYGIFFASLQQTYNDSKIFQGLDYSIKWDSSKVVFKIINTSGSTFYSIPFTLTVLAASI</sequence>
<reference evidence="2" key="1">
    <citation type="submission" date="2023-08" db="EMBL/GenBank/DDBJ databases">
        <title>Complete Genome Sequences of butyrate producing Anaerostipes hadrus strains BA1 and GIF7 isolated from the terminal ileum of a healthy lean male.</title>
        <authorList>
            <person name="Low A."/>
            <person name="Sheludchenko M."/>
            <person name="Cheng H.E."/>
            <person name="Koh X.Q."/>
            <person name="Lee J."/>
        </authorList>
    </citation>
    <scope>NUCLEOTIDE SEQUENCE</scope>
    <source>
        <strain evidence="2">BA1</strain>
    </source>
</reference>
<dbReference type="Proteomes" id="UP001243496">
    <property type="component" value="Chromosome"/>
</dbReference>
<dbReference type="RefSeq" id="WP_306857939.1">
    <property type="nucleotide sequence ID" value="NZ_CP132968.1"/>
</dbReference>
<evidence type="ECO:0000256" key="1">
    <source>
        <dbReference type="SAM" id="MobiDB-lite"/>
    </source>
</evidence>
<dbReference type="AlphaFoldDB" id="A0AAQ3PYQ8"/>
<gene>
    <name evidence="2" type="ORF">RBI15_04955</name>
</gene>
<evidence type="ECO:0000313" key="3">
    <source>
        <dbReference type="Proteomes" id="UP001243496"/>
    </source>
</evidence>
<dbReference type="GeneID" id="92740729"/>
<proteinExistence type="predicted"/>
<protein>
    <submittedName>
        <fullName evidence="2">Uncharacterized protein</fullName>
    </submittedName>
</protein>
<dbReference type="EMBL" id="CP132968">
    <property type="protein sequence ID" value="WMD17446.1"/>
    <property type="molecule type" value="Genomic_DNA"/>
</dbReference>
<accession>A0AAQ3PYQ8</accession>